<name>A0A7W6ILD7_9HYPH</name>
<dbReference type="Proteomes" id="UP000547011">
    <property type="component" value="Unassembled WGS sequence"/>
</dbReference>
<organism evidence="1 2">
    <name type="scientific">Devosia subaequoris</name>
    <dbReference type="NCBI Taxonomy" id="395930"/>
    <lineage>
        <taxon>Bacteria</taxon>
        <taxon>Pseudomonadati</taxon>
        <taxon>Pseudomonadota</taxon>
        <taxon>Alphaproteobacteria</taxon>
        <taxon>Hyphomicrobiales</taxon>
        <taxon>Devosiaceae</taxon>
        <taxon>Devosia</taxon>
    </lineage>
</organism>
<accession>A0A7W6ILD7</accession>
<protein>
    <submittedName>
        <fullName evidence="1">Uncharacterized protein</fullName>
    </submittedName>
</protein>
<reference evidence="1 2" key="1">
    <citation type="submission" date="2020-08" db="EMBL/GenBank/DDBJ databases">
        <title>Genomic Encyclopedia of Type Strains, Phase IV (KMG-IV): sequencing the most valuable type-strain genomes for metagenomic binning, comparative biology and taxonomic classification.</title>
        <authorList>
            <person name="Goeker M."/>
        </authorList>
    </citation>
    <scope>NUCLEOTIDE SEQUENCE [LARGE SCALE GENOMIC DNA]</scope>
    <source>
        <strain evidence="1 2">DSM 23447</strain>
    </source>
</reference>
<keyword evidence="2" id="KW-1185">Reference proteome</keyword>
<proteinExistence type="predicted"/>
<gene>
    <name evidence="1" type="ORF">GGR20_001349</name>
</gene>
<evidence type="ECO:0000313" key="1">
    <source>
        <dbReference type="EMBL" id="MBB4051713.1"/>
    </source>
</evidence>
<sequence>MVAERQVSGDHQIVAAAAMGWAPDSKRLAYVAYPVGTS</sequence>
<dbReference type="EMBL" id="JACIEW010000002">
    <property type="protein sequence ID" value="MBB4051713.1"/>
    <property type="molecule type" value="Genomic_DNA"/>
</dbReference>
<dbReference type="AlphaFoldDB" id="A0A7W6ILD7"/>
<comment type="caution">
    <text evidence="1">The sequence shown here is derived from an EMBL/GenBank/DDBJ whole genome shotgun (WGS) entry which is preliminary data.</text>
</comment>
<evidence type="ECO:0000313" key="2">
    <source>
        <dbReference type="Proteomes" id="UP000547011"/>
    </source>
</evidence>